<name>A0ABQ9IGB3_9NEOP</name>
<evidence type="ECO:0000313" key="3">
    <source>
        <dbReference type="Proteomes" id="UP001159363"/>
    </source>
</evidence>
<dbReference type="InterPro" id="IPR002347">
    <property type="entry name" value="SDR_fam"/>
</dbReference>
<dbReference type="PANTHER" id="PTHR43943">
    <property type="entry name" value="DEHYDROGENASE/REDUCTASE (SDR FAMILY) MEMBER 4"/>
    <property type="match status" value="1"/>
</dbReference>
<accession>A0ABQ9IGB3</accession>
<organism evidence="2 3">
    <name type="scientific">Dryococelus australis</name>
    <dbReference type="NCBI Taxonomy" id="614101"/>
    <lineage>
        <taxon>Eukaryota</taxon>
        <taxon>Metazoa</taxon>
        <taxon>Ecdysozoa</taxon>
        <taxon>Arthropoda</taxon>
        <taxon>Hexapoda</taxon>
        <taxon>Insecta</taxon>
        <taxon>Pterygota</taxon>
        <taxon>Neoptera</taxon>
        <taxon>Polyneoptera</taxon>
        <taxon>Phasmatodea</taxon>
        <taxon>Verophasmatodea</taxon>
        <taxon>Anareolatae</taxon>
        <taxon>Phasmatidae</taxon>
        <taxon>Eurycanthinae</taxon>
        <taxon>Dryococelus</taxon>
    </lineage>
</organism>
<sequence length="337" mass="36779">MQAKVNRWKPKSVNKSCSAYLTLSYLASPPRQTVQRQASHGPTMSAYGVHTNRVLCTLRRKWEKCLKRVLLLCSIGLAIANRLATDGAKVVVSSRKESNVQNAVNKLKAAGLSVSGVVCHVGKAEDRLRLLQEAVNKFGGIDILVSNAGVNPAVGPVLEVCGKLGLVGAIVLLHPGEYFTQRMATCAGDRFTLHSNPELQQRSGELGPWLSLSSATSGRHTILQAVCVSNLSISDGPLRAEPDVLFLPSRRSFMDERLLVHVRAISPIRGTVLLFWPTQRREEFGGCAATEWRTGEKIRASRKKSWTMALCATLPISCEQSSERVLVALLQQQTLSS</sequence>
<dbReference type="InterPro" id="IPR036291">
    <property type="entry name" value="NAD(P)-bd_dom_sf"/>
</dbReference>
<proteinExistence type="inferred from homology"/>
<protein>
    <submittedName>
        <fullName evidence="2">Uncharacterized protein</fullName>
    </submittedName>
</protein>
<dbReference type="EMBL" id="JARBHB010000001">
    <property type="protein sequence ID" value="KAJ8895692.1"/>
    <property type="molecule type" value="Genomic_DNA"/>
</dbReference>
<gene>
    <name evidence="2" type="ORF">PR048_001028</name>
</gene>
<evidence type="ECO:0000313" key="2">
    <source>
        <dbReference type="EMBL" id="KAJ8895692.1"/>
    </source>
</evidence>
<dbReference type="SUPFAM" id="SSF51735">
    <property type="entry name" value="NAD(P)-binding Rossmann-fold domains"/>
    <property type="match status" value="1"/>
</dbReference>
<keyword evidence="3" id="KW-1185">Reference proteome</keyword>
<reference evidence="2 3" key="1">
    <citation type="submission" date="2023-02" db="EMBL/GenBank/DDBJ databases">
        <title>LHISI_Scaffold_Assembly.</title>
        <authorList>
            <person name="Stuart O.P."/>
            <person name="Cleave R."/>
            <person name="Magrath M.J.L."/>
            <person name="Mikheyev A.S."/>
        </authorList>
    </citation>
    <scope>NUCLEOTIDE SEQUENCE [LARGE SCALE GENOMIC DNA]</scope>
    <source>
        <strain evidence="2">Daus_M_001</strain>
        <tissue evidence="2">Leg muscle</tissue>
    </source>
</reference>
<comment type="similarity">
    <text evidence="1">Belongs to the short-chain dehydrogenases/reductases (SDR) family.</text>
</comment>
<comment type="caution">
    <text evidence="2">The sequence shown here is derived from an EMBL/GenBank/DDBJ whole genome shotgun (WGS) entry which is preliminary data.</text>
</comment>
<dbReference type="PANTHER" id="PTHR43943:SF2">
    <property type="entry name" value="DEHYDROGENASE_REDUCTASE 4"/>
    <property type="match status" value="1"/>
</dbReference>
<dbReference type="Pfam" id="PF00106">
    <property type="entry name" value="adh_short"/>
    <property type="match status" value="1"/>
</dbReference>
<dbReference type="Gene3D" id="3.40.50.720">
    <property type="entry name" value="NAD(P)-binding Rossmann-like Domain"/>
    <property type="match status" value="1"/>
</dbReference>
<dbReference type="Proteomes" id="UP001159363">
    <property type="component" value="Chromosome 1"/>
</dbReference>
<evidence type="ECO:0000256" key="1">
    <source>
        <dbReference type="ARBA" id="ARBA00006484"/>
    </source>
</evidence>